<name>A0A7Y9WVN9_9ACTN</name>
<keyword evidence="3" id="KW-1185">Reference proteome</keyword>
<proteinExistence type="predicted"/>
<feature type="domain" description="Methyltransferase type 11" evidence="1">
    <location>
        <begin position="40"/>
        <end position="134"/>
    </location>
</feature>
<dbReference type="InterPro" id="IPR029063">
    <property type="entry name" value="SAM-dependent_MTases_sf"/>
</dbReference>
<dbReference type="AlphaFoldDB" id="A0A7Y9WVN9"/>
<dbReference type="PANTHER" id="PTHR42912:SF45">
    <property type="entry name" value="23S RRNA (GUANINE(745)-N(1))-METHYLTRANSFERASE"/>
    <property type="match status" value="1"/>
</dbReference>
<dbReference type="InterPro" id="IPR050508">
    <property type="entry name" value="Methyltransf_Superfamily"/>
</dbReference>
<keyword evidence="2" id="KW-0489">Methyltransferase</keyword>
<dbReference type="RefSeq" id="WP_179778551.1">
    <property type="nucleotide sequence ID" value="NZ_JACCHK010000001.1"/>
</dbReference>
<dbReference type="GO" id="GO:0008757">
    <property type="term" value="F:S-adenosylmethionine-dependent methyltransferase activity"/>
    <property type="evidence" value="ECO:0007669"/>
    <property type="project" value="InterPro"/>
</dbReference>
<dbReference type="Pfam" id="PF08241">
    <property type="entry name" value="Methyltransf_11"/>
    <property type="match status" value="1"/>
</dbReference>
<sequence>MASPVWADGTAYEAYVGRWSRLVAAEFLRWLALPNGLRWLDVGSGTGVLTSTVLTTAQPRQITGVDPSEGFVTQARAQVTDPRATFAVGDARVLPLPDNAVDVVVSGLVLNFVPEPARAVADFARVVTPGGVVAAYVWDYAEGMQMMRHFWDAASALDPAAAARDDGRGFSLCRPEVLQALWRDGGLTDISVQAIEVPTVFAGFADYWTPFLGGQGSAPAYLASLTEPEQVALRDLLAARLPPGPDGSIRLTARAWTVRGTRPTTGASWT</sequence>
<gene>
    <name evidence="2" type="ORF">HNR22_000169</name>
</gene>
<dbReference type="InterPro" id="IPR013216">
    <property type="entry name" value="Methyltransf_11"/>
</dbReference>
<evidence type="ECO:0000313" key="3">
    <source>
        <dbReference type="Proteomes" id="UP000523545"/>
    </source>
</evidence>
<dbReference type="GO" id="GO:0032259">
    <property type="term" value="P:methylation"/>
    <property type="evidence" value="ECO:0007669"/>
    <property type="project" value="UniProtKB-KW"/>
</dbReference>
<dbReference type="CDD" id="cd02440">
    <property type="entry name" value="AdoMet_MTases"/>
    <property type="match status" value="1"/>
</dbReference>
<dbReference type="SUPFAM" id="SSF53335">
    <property type="entry name" value="S-adenosyl-L-methionine-dependent methyltransferases"/>
    <property type="match status" value="1"/>
</dbReference>
<dbReference type="EMBL" id="JACCHK010000001">
    <property type="protein sequence ID" value="NYH40442.1"/>
    <property type="molecule type" value="Genomic_DNA"/>
</dbReference>
<evidence type="ECO:0000313" key="2">
    <source>
        <dbReference type="EMBL" id="NYH40442.1"/>
    </source>
</evidence>
<evidence type="ECO:0000259" key="1">
    <source>
        <dbReference type="Pfam" id="PF08241"/>
    </source>
</evidence>
<accession>A0A7Y9WVN9</accession>
<dbReference type="PANTHER" id="PTHR42912">
    <property type="entry name" value="METHYLTRANSFERASE"/>
    <property type="match status" value="1"/>
</dbReference>
<keyword evidence="2" id="KW-0808">Transferase</keyword>
<comment type="caution">
    <text evidence="2">The sequence shown here is derived from an EMBL/GenBank/DDBJ whole genome shotgun (WGS) entry which is preliminary data.</text>
</comment>
<dbReference type="Proteomes" id="UP000523545">
    <property type="component" value="Unassembled WGS sequence"/>
</dbReference>
<reference evidence="2 3" key="1">
    <citation type="submission" date="2020-07" db="EMBL/GenBank/DDBJ databases">
        <title>Sequencing the genomes of 1000 actinobacteria strains.</title>
        <authorList>
            <person name="Klenk H.-P."/>
        </authorList>
    </citation>
    <scope>NUCLEOTIDE SEQUENCE [LARGE SCALE GENOMIC DNA]</scope>
    <source>
        <strain evidence="2 3">DSM 45876</strain>
    </source>
</reference>
<dbReference type="Gene3D" id="3.40.50.150">
    <property type="entry name" value="Vaccinia Virus protein VP39"/>
    <property type="match status" value="1"/>
</dbReference>
<protein>
    <submittedName>
        <fullName evidence="2">SAM-dependent methyltransferase</fullName>
    </submittedName>
</protein>
<organism evidence="2 3">
    <name type="scientific">Micromonospora jinlongensis</name>
    <dbReference type="NCBI Taxonomy" id="1287877"/>
    <lineage>
        <taxon>Bacteria</taxon>
        <taxon>Bacillati</taxon>
        <taxon>Actinomycetota</taxon>
        <taxon>Actinomycetes</taxon>
        <taxon>Micromonosporales</taxon>
        <taxon>Micromonosporaceae</taxon>
        <taxon>Micromonospora</taxon>
    </lineage>
</organism>